<keyword evidence="6 11" id="KW-0418">Kinase</keyword>
<keyword evidence="7 9" id="KW-1133">Transmembrane helix</keyword>
<evidence type="ECO:0000256" key="5">
    <source>
        <dbReference type="ARBA" id="ARBA00022692"/>
    </source>
</evidence>
<dbReference type="Pfam" id="PF02743">
    <property type="entry name" value="dCache_1"/>
    <property type="match status" value="1"/>
</dbReference>
<dbReference type="AlphaFoldDB" id="A0A9J6ZAF1"/>
<dbReference type="Gene3D" id="1.10.8.500">
    <property type="entry name" value="HAMP domain in histidine kinase"/>
    <property type="match status" value="1"/>
</dbReference>
<organism evidence="11 12">
    <name type="scientific">Candidatus Pristimantibacillus lignocellulolyticus</name>
    <dbReference type="NCBI Taxonomy" id="2994561"/>
    <lineage>
        <taxon>Bacteria</taxon>
        <taxon>Bacillati</taxon>
        <taxon>Bacillota</taxon>
        <taxon>Bacilli</taxon>
        <taxon>Bacillales</taxon>
        <taxon>Paenibacillaceae</taxon>
        <taxon>Candidatus Pristimantibacillus</taxon>
    </lineage>
</organism>
<dbReference type="SUPFAM" id="SSF55874">
    <property type="entry name" value="ATPase domain of HSP90 chaperone/DNA topoisomerase II/histidine kinase"/>
    <property type="match status" value="1"/>
</dbReference>
<reference evidence="11" key="1">
    <citation type="submission" date="2022-05" db="EMBL/GenBank/DDBJ databases">
        <title>Novel bacterial taxa in a minimal lignocellulolytic consortium and its capacity to transform plastics disclosed by genome-resolved metagenomics.</title>
        <authorList>
            <person name="Rodriguez C.A.D."/>
            <person name="Diaz-Garcia L."/>
            <person name="Herrera K."/>
            <person name="Tarazona N.A."/>
            <person name="Sproer C."/>
            <person name="Overmann J."/>
            <person name="Jimenez D.J."/>
        </authorList>
    </citation>
    <scope>NUCLEOTIDE SEQUENCE</scope>
    <source>
        <strain evidence="11">MAG5</strain>
    </source>
</reference>
<dbReference type="KEGG" id="plig:NAG76_13820"/>
<dbReference type="SMART" id="SM00304">
    <property type="entry name" value="HAMP"/>
    <property type="match status" value="1"/>
</dbReference>
<dbReference type="Gene3D" id="3.30.565.10">
    <property type="entry name" value="Histidine kinase-like ATPase, C-terminal domain"/>
    <property type="match status" value="1"/>
</dbReference>
<evidence type="ECO:0000256" key="8">
    <source>
        <dbReference type="ARBA" id="ARBA00023136"/>
    </source>
</evidence>
<dbReference type="Pfam" id="PF02518">
    <property type="entry name" value="HATPase_c"/>
    <property type="match status" value="1"/>
</dbReference>
<protein>
    <submittedName>
        <fullName evidence="11">Sensor histidine kinase</fullName>
    </submittedName>
</protein>
<gene>
    <name evidence="11" type="ORF">NAG76_13820</name>
</gene>
<dbReference type="GO" id="GO:0000155">
    <property type="term" value="F:phosphorelay sensor kinase activity"/>
    <property type="evidence" value="ECO:0007669"/>
    <property type="project" value="InterPro"/>
</dbReference>
<keyword evidence="8 9" id="KW-0472">Membrane</keyword>
<dbReference type="Pfam" id="PF00672">
    <property type="entry name" value="HAMP"/>
    <property type="match status" value="1"/>
</dbReference>
<evidence type="ECO:0000256" key="4">
    <source>
        <dbReference type="ARBA" id="ARBA00022679"/>
    </source>
</evidence>
<keyword evidence="2" id="KW-1003">Cell membrane</keyword>
<dbReference type="PANTHER" id="PTHR34220:SF7">
    <property type="entry name" value="SENSOR HISTIDINE KINASE YPDA"/>
    <property type="match status" value="1"/>
</dbReference>
<dbReference type="CDD" id="cd06225">
    <property type="entry name" value="HAMP"/>
    <property type="match status" value="1"/>
</dbReference>
<dbReference type="EMBL" id="CP097899">
    <property type="protein sequence ID" value="URN92920.1"/>
    <property type="molecule type" value="Genomic_DNA"/>
</dbReference>
<accession>A0A9J6ZAF1</accession>
<dbReference type="PROSITE" id="PS50885">
    <property type="entry name" value="HAMP"/>
    <property type="match status" value="1"/>
</dbReference>
<evidence type="ECO:0000256" key="7">
    <source>
        <dbReference type="ARBA" id="ARBA00022989"/>
    </source>
</evidence>
<evidence type="ECO:0000256" key="2">
    <source>
        <dbReference type="ARBA" id="ARBA00022475"/>
    </source>
</evidence>
<dbReference type="GO" id="GO:0005886">
    <property type="term" value="C:plasma membrane"/>
    <property type="evidence" value="ECO:0007669"/>
    <property type="project" value="UniProtKB-SubCell"/>
</dbReference>
<dbReference type="Gene3D" id="3.30.450.20">
    <property type="entry name" value="PAS domain"/>
    <property type="match status" value="1"/>
</dbReference>
<keyword evidence="3" id="KW-0597">Phosphoprotein</keyword>
<evidence type="ECO:0000256" key="9">
    <source>
        <dbReference type="SAM" id="Phobius"/>
    </source>
</evidence>
<keyword evidence="5 9" id="KW-0812">Transmembrane</keyword>
<name>A0A9J6ZAF1_9BACL</name>
<sequence length="601" mass="68886">MRTRMRKVTEWIKNKELAKKLVMIYFVLIVVPLSIMIYFSLTIFSDKLEQKVGDYQLQTLKQLTLRMDAYMEELDRLTMMPYQYENIITFLNSKREHDQPLTLQEIKDLNSFVTQVFLNGRIDIVGVSLFGENGASYVVLPESQYVTNYSMDDKLTWLQQENSMDGRSIFTATHNIETVNGIQYPVFSIARELRVFDSGKKLGYIVIDVNPKFLQQILSEVTLGDREEIFVTTAEEELVAVKQKDTMRGELSGLWQHEELEGVTHADLEGERQQIAYVTSEITNWKTVGIVPVTELTKETVLIRNTLLIIGTACVVLAILFSTFLAYRITEPLRSLTKLMRKVERGDLLVTFPVKQWDEVGHLGHTFNMMVSRLSELGYLLYETEIREKDAQITALQSKINPHFLYNTLGSISMYAEIKGNREVVTMTNTLSRLLRYSLNGRKERVSLQDELNHVKGYMTIQQMRYEDRISFQLQVEDELMDCEVIPLIIQPIVENALNHGIDRGIGYGAIDLICRRDDNKLVVTVSDDGTGILEEELSRLQWKLNHSKDIGGSFGNGLLNVHRRIVLHYGEAYGLSLQNIEPSGLKVTISLPITTKKISL</sequence>
<evidence type="ECO:0000313" key="12">
    <source>
        <dbReference type="Proteomes" id="UP001056756"/>
    </source>
</evidence>
<dbReference type="Pfam" id="PF06580">
    <property type="entry name" value="His_kinase"/>
    <property type="match status" value="1"/>
</dbReference>
<evidence type="ECO:0000256" key="6">
    <source>
        <dbReference type="ARBA" id="ARBA00022777"/>
    </source>
</evidence>
<dbReference type="InterPro" id="IPR050640">
    <property type="entry name" value="Bact_2-comp_sensor_kinase"/>
</dbReference>
<comment type="subcellular location">
    <subcellularLocation>
        <location evidence="1">Cell membrane</location>
        <topology evidence="1">Multi-pass membrane protein</topology>
    </subcellularLocation>
</comment>
<evidence type="ECO:0000256" key="1">
    <source>
        <dbReference type="ARBA" id="ARBA00004651"/>
    </source>
</evidence>
<feature type="transmembrane region" description="Helical" evidence="9">
    <location>
        <begin position="307"/>
        <end position="330"/>
    </location>
</feature>
<evidence type="ECO:0000259" key="10">
    <source>
        <dbReference type="PROSITE" id="PS50885"/>
    </source>
</evidence>
<feature type="transmembrane region" description="Helical" evidence="9">
    <location>
        <begin position="21"/>
        <end position="41"/>
    </location>
</feature>
<dbReference type="InterPro" id="IPR010559">
    <property type="entry name" value="Sig_transdc_His_kin_internal"/>
</dbReference>
<dbReference type="PANTHER" id="PTHR34220">
    <property type="entry name" value="SENSOR HISTIDINE KINASE YPDA"/>
    <property type="match status" value="1"/>
</dbReference>
<dbReference type="Proteomes" id="UP001056756">
    <property type="component" value="Chromosome"/>
</dbReference>
<evidence type="ECO:0000313" key="11">
    <source>
        <dbReference type="EMBL" id="URN92920.1"/>
    </source>
</evidence>
<dbReference type="SUPFAM" id="SSF158472">
    <property type="entry name" value="HAMP domain-like"/>
    <property type="match status" value="1"/>
</dbReference>
<evidence type="ECO:0000256" key="3">
    <source>
        <dbReference type="ARBA" id="ARBA00022553"/>
    </source>
</evidence>
<dbReference type="InterPro" id="IPR003594">
    <property type="entry name" value="HATPase_dom"/>
</dbReference>
<dbReference type="InterPro" id="IPR003660">
    <property type="entry name" value="HAMP_dom"/>
</dbReference>
<dbReference type="InterPro" id="IPR036890">
    <property type="entry name" value="HATPase_C_sf"/>
</dbReference>
<feature type="domain" description="HAMP" evidence="10">
    <location>
        <begin position="327"/>
        <end position="379"/>
    </location>
</feature>
<keyword evidence="4" id="KW-0808">Transferase</keyword>
<proteinExistence type="predicted"/>
<dbReference type="InterPro" id="IPR033479">
    <property type="entry name" value="dCache_1"/>
</dbReference>